<keyword evidence="2" id="KW-1185">Reference proteome</keyword>
<feature type="compositionally biased region" description="Acidic residues" evidence="1">
    <location>
        <begin position="88"/>
        <end position="102"/>
    </location>
</feature>
<dbReference type="Proteomes" id="UP000694861">
    <property type="component" value="Linkage group LG5"/>
</dbReference>
<evidence type="ECO:0000313" key="3">
    <source>
        <dbReference type="RefSeq" id="XP_016649739.1"/>
    </source>
</evidence>
<feature type="region of interest" description="Disordered" evidence="1">
    <location>
        <begin position="49"/>
        <end position="210"/>
    </location>
</feature>
<dbReference type="GeneID" id="107881144"/>
<feature type="compositionally biased region" description="Basic and acidic residues" evidence="1">
    <location>
        <begin position="50"/>
        <end position="68"/>
    </location>
</feature>
<feature type="region of interest" description="Disordered" evidence="1">
    <location>
        <begin position="1"/>
        <end position="21"/>
    </location>
</feature>
<feature type="compositionally biased region" description="Basic and acidic residues" evidence="1">
    <location>
        <begin position="7"/>
        <end position="16"/>
    </location>
</feature>
<reference evidence="2" key="1">
    <citation type="journal article" date="2012" name="Nat. Commun.">
        <title>The genome of Prunus mume.</title>
        <authorList>
            <person name="Zhang Q."/>
            <person name="Chen W."/>
            <person name="Sun L."/>
            <person name="Zhao F."/>
            <person name="Huang B."/>
            <person name="Yang W."/>
            <person name="Tao Y."/>
            <person name="Wang J."/>
            <person name="Yuan Z."/>
            <person name="Fan G."/>
            <person name="Xing Z."/>
            <person name="Han C."/>
            <person name="Pan H."/>
            <person name="Zhong X."/>
            <person name="Shi W."/>
            <person name="Liang X."/>
            <person name="Du D."/>
            <person name="Sun F."/>
            <person name="Xu Z."/>
            <person name="Hao R."/>
            <person name="Lv T."/>
            <person name="Lv Y."/>
            <person name="Zheng Z."/>
            <person name="Sun M."/>
            <person name="Luo L."/>
            <person name="Cai M."/>
            <person name="Gao Y."/>
            <person name="Wang J."/>
            <person name="Yin Y."/>
            <person name="Xu X."/>
            <person name="Cheng T."/>
            <person name="Wang J."/>
        </authorList>
    </citation>
    <scope>NUCLEOTIDE SEQUENCE [LARGE SCALE GENOMIC DNA]</scope>
</reference>
<name>A0ABM1LQR2_PRUMU</name>
<feature type="compositionally biased region" description="Basic and acidic residues" evidence="1">
    <location>
        <begin position="145"/>
        <end position="157"/>
    </location>
</feature>
<feature type="compositionally biased region" description="Acidic residues" evidence="1">
    <location>
        <begin position="110"/>
        <end position="130"/>
    </location>
</feature>
<gene>
    <name evidence="3" type="primary">LOC107881144</name>
</gene>
<dbReference type="RefSeq" id="XP_016649739.1">
    <property type="nucleotide sequence ID" value="XM_016794253.1"/>
</dbReference>
<reference evidence="3" key="2">
    <citation type="submission" date="2025-08" db="UniProtKB">
        <authorList>
            <consortium name="RefSeq"/>
        </authorList>
    </citation>
    <scope>IDENTIFICATION</scope>
</reference>
<organism evidence="2 3">
    <name type="scientific">Prunus mume</name>
    <name type="common">Japanese apricot</name>
    <name type="synonym">Armeniaca mume</name>
    <dbReference type="NCBI Taxonomy" id="102107"/>
    <lineage>
        <taxon>Eukaryota</taxon>
        <taxon>Viridiplantae</taxon>
        <taxon>Streptophyta</taxon>
        <taxon>Embryophyta</taxon>
        <taxon>Tracheophyta</taxon>
        <taxon>Spermatophyta</taxon>
        <taxon>Magnoliopsida</taxon>
        <taxon>eudicotyledons</taxon>
        <taxon>Gunneridae</taxon>
        <taxon>Pentapetalae</taxon>
        <taxon>rosids</taxon>
        <taxon>fabids</taxon>
        <taxon>Rosales</taxon>
        <taxon>Rosaceae</taxon>
        <taxon>Amygdaloideae</taxon>
        <taxon>Amygdaleae</taxon>
        <taxon>Prunus</taxon>
    </lineage>
</organism>
<accession>A0ABM1LQR2</accession>
<protein>
    <submittedName>
        <fullName evidence="3">Uncharacterized protein LOC107881144</fullName>
    </submittedName>
</protein>
<evidence type="ECO:0000256" key="1">
    <source>
        <dbReference type="SAM" id="MobiDB-lite"/>
    </source>
</evidence>
<sequence>MGAADKAALENPKDSCEAEEVGGANEKLGAVEAVADGVTVVGVEVVGGFERGEAVGNEKPEEELKKLGNEGVVEAEDDEAELNKGVEETEDELNRDEAEAEAEPIRGELDADTVESEEQNQDDGAEDAAEDLNPKEWAAAELGLEDPKAGAEDHENPVDVAGEMTGGLVDGKGCAEDKLQKTSIIDDHEEKAGLEVGKKANEASGKPDTPLITQTEEIHLSEVGNSDIFKVYLEIGSEDIIKESPKEPEYQNEFLEETLEASDIASETVNDDENSE</sequence>
<proteinExistence type="predicted"/>
<feature type="compositionally biased region" description="Basic and acidic residues" evidence="1">
    <location>
        <begin position="173"/>
        <end position="201"/>
    </location>
</feature>
<evidence type="ECO:0000313" key="2">
    <source>
        <dbReference type="Proteomes" id="UP000694861"/>
    </source>
</evidence>